<proteinExistence type="predicted"/>
<dbReference type="AlphaFoldDB" id="A0A376DUR1"/>
<dbReference type="EMBL" id="UFVQ01000003">
    <property type="protein sequence ID" value="STC94813.1"/>
    <property type="molecule type" value="Genomic_DNA"/>
</dbReference>
<accession>A0A376DUR1</accession>
<organism evidence="1 2">
    <name type="scientific">Chryseobacterium carnipullorum</name>
    <dbReference type="NCBI Taxonomy" id="1124835"/>
    <lineage>
        <taxon>Bacteria</taxon>
        <taxon>Pseudomonadati</taxon>
        <taxon>Bacteroidota</taxon>
        <taxon>Flavobacteriia</taxon>
        <taxon>Flavobacteriales</taxon>
        <taxon>Weeksellaceae</taxon>
        <taxon>Chryseobacterium group</taxon>
        <taxon>Chryseobacterium</taxon>
    </lineage>
</organism>
<reference evidence="1 2" key="1">
    <citation type="submission" date="2018-06" db="EMBL/GenBank/DDBJ databases">
        <authorList>
            <consortium name="Pathogen Informatics"/>
            <person name="Doyle S."/>
        </authorList>
    </citation>
    <scope>NUCLEOTIDE SEQUENCE [LARGE SCALE GENOMIC DNA]</scope>
    <source>
        <strain evidence="1 2">NCTC13533</strain>
    </source>
</reference>
<evidence type="ECO:0000313" key="1">
    <source>
        <dbReference type="EMBL" id="STC94813.1"/>
    </source>
</evidence>
<protein>
    <submittedName>
        <fullName evidence="1">Uncharacterized protein</fullName>
    </submittedName>
</protein>
<dbReference type="Proteomes" id="UP000255224">
    <property type="component" value="Unassembled WGS sequence"/>
</dbReference>
<evidence type="ECO:0000313" key="2">
    <source>
        <dbReference type="Proteomes" id="UP000255224"/>
    </source>
</evidence>
<name>A0A376DUR1_CHRCU</name>
<sequence>MALFTKINKTTINSILLEIKIMENSFNLLVKVVKKL</sequence>
<gene>
    <name evidence="1" type="ORF">NCTC13533_01683</name>
</gene>